<keyword evidence="3" id="KW-1185">Reference proteome</keyword>
<gene>
    <name evidence="2" type="ORF">QTO34_006408</name>
</gene>
<accession>A0AA40HL72</accession>
<comment type="caution">
    <text evidence="2">The sequence shown here is derived from an EMBL/GenBank/DDBJ whole genome shotgun (WGS) entry which is preliminary data.</text>
</comment>
<sequence>MLGATEPKATARGQAPTLKKAEGGGHSQGLGPWCRQKTGAGSLVNEGLLHESSCKRATSVIRNGYAGNHLAKNVTFTPTCAKTIDSAMLDVNLQVIKPVLSLGVLAELWLQFLEFEVGGNHHSGQDAFGHMRVGAAHLHDQNLAPLAMQSEHNTAAIGHLLCTGCLRLTGAGLEWYQKGLCLSANESWQSKMRSRPVQRPCIIYTADNGLIKT</sequence>
<reference evidence="2" key="1">
    <citation type="submission" date="2023-06" db="EMBL/GenBank/DDBJ databases">
        <title>Reference genome for the Northern bat (Eptesicus nilssonii), a most northern bat species.</title>
        <authorList>
            <person name="Laine V.N."/>
            <person name="Pulliainen A.T."/>
            <person name="Lilley T.M."/>
        </authorList>
    </citation>
    <scope>NUCLEOTIDE SEQUENCE</scope>
    <source>
        <strain evidence="2">BLF_Eptnil</strain>
        <tissue evidence="2">Kidney</tissue>
    </source>
</reference>
<evidence type="ECO:0000313" key="3">
    <source>
        <dbReference type="Proteomes" id="UP001177744"/>
    </source>
</evidence>
<organism evidence="2 3">
    <name type="scientific">Cnephaeus nilssonii</name>
    <name type="common">Northern bat</name>
    <name type="synonym">Eptesicus nilssonii</name>
    <dbReference type="NCBI Taxonomy" id="3371016"/>
    <lineage>
        <taxon>Eukaryota</taxon>
        <taxon>Metazoa</taxon>
        <taxon>Chordata</taxon>
        <taxon>Craniata</taxon>
        <taxon>Vertebrata</taxon>
        <taxon>Euteleostomi</taxon>
        <taxon>Mammalia</taxon>
        <taxon>Eutheria</taxon>
        <taxon>Laurasiatheria</taxon>
        <taxon>Chiroptera</taxon>
        <taxon>Yangochiroptera</taxon>
        <taxon>Vespertilionidae</taxon>
        <taxon>Cnephaeus</taxon>
    </lineage>
</organism>
<protein>
    <submittedName>
        <fullName evidence="2">Uncharacterized protein</fullName>
    </submittedName>
</protein>
<proteinExistence type="predicted"/>
<dbReference type="EMBL" id="JAULJE010000017">
    <property type="protein sequence ID" value="KAK1332877.1"/>
    <property type="molecule type" value="Genomic_DNA"/>
</dbReference>
<name>A0AA40HL72_CNENI</name>
<evidence type="ECO:0000256" key="1">
    <source>
        <dbReference type="SAM" id="MobiDB-lite"/>
    </source>
</evidence>
<dbReference type="AlphaFoldDB" id="A0AA40HL72"/>
<evidence type="ECO:0000313" key="2">
    <source>
        <dbReference type="EMBL" id="KAK1332877.1"/>
    </source>
</evidence>
<feature type="region of interest" description="Disordered" evidence="1">
    <location>
        <begin position="1"/>
        <end position="32"/>
    </location>
</feature>
<dbReference type="Proteomes" id="UP001177744">
    <property type="component" value="Unassembled WGS sequence"/>
</dbReference>